<dbReference type="PANTHER" id="PTHR34648">
    <property type="entry name" value="CLOCK-INTERACTING PACEMAKER"/>
    <property type="match status" value="1"/>
</dbReference>
<protein>
    <submittedName>
        <fullName evidence="2">Uncharacterized protein</fullName>
    </submittedName>
</protein>
<dbReference type="GO" id="GO:0045892">
    <property type="term" value="P:negative regulation of DNA-templated transcription"/>
    <property type="evidence" value="ECO:0007669"/>
    <property type="project" value="InterPro"/>
</dbReference>
<sequence length="287" mass="30919">MSQAHSTTQTKAHHSQQSSSSDNISSPSVSSSQTPSPPCSSDSPSSSSPSSSSPSSSAAHSPYRPTPDSTSTRQRRFFNTAEILNQSGLLAITLRTKELLKQNAATEREIAQLRQHTQYLCQAAQMNQTGFNESTQSLEKLVQAMSDSGSYPELDLNQLKALTNQQVKSKDEDDKSKTSHTSNVMPTIISLHNIDDGTSPPSPLFAPSPEAEETEQASSVLEALPSSMHRVDSDQGHSRHSSGSSSYSSNAEADRADLQMNRPHTPLLLHLLNLRSLAALSPTVMFG</sequence>
<feature type="compositionally biased region" description="Basic and acidic residues" evidence="1">
    <location>
        <begin position="168"/>
        <end position="177"/>
    </location>
</feature>
<dbReference type="GO" id="GO:0042754">
    <property type="term" value="P:negative regulation of circadian rhythm"/>
    <property type="evidence" value="ECO:0007669"/>
    <property type="project" value="InterPro"/>
</dbReference>
<feature type="region of interest" description="Disordered" evidence="1">
    <location>
        <begin position="1"/>
        <end position="72"/>
    </location>
</feature>
<evidence type="ECO:0000313" key="2">
    <source>
        <dbReference type="EMBL" id="KAK7904287.1"/>
    </source>
</evidence>
<comment type="caution">
    <text evidence="2">The sequence shown here is derived from an EMBL/GenBank/DDBJ whole genome shotgun (WGS) entry which is preliminary data.</text>
</comment>
<feature type="region of interest" description="Disordered" evidence="1">
    <location>
        <begin position="163"/>
        <end position="253"/>
    </location>
</feature>
<proteinExistence type="predicted"/>
<dbReference type="EMBL" id="JBBPFD010000012">
    <property type="protein sequence ID" value="KAK7904287.1"/>
    <property type="molecule type" value="Genomic_DNA"/>
</dbReference>
<gene>
    <name evidence="2" type="ORF">WMY93_016894</name>
</gene>
<reference evidence="3" key="1">
    <citation type="submission" date="2024-04" db="EMBL/GenBank/DDBJ databases">
        <title>Salinicola lusitanus LLJ914,a marine bacterium isolated from the Okinawa Trough.</title>
        <authorList>
            <person name="Li J."/>
        </authorList>
    </citation>
    <scope>NUCLEOTIDE SEQUENCE [LARGE SCALE GENOMIC DNA]</scope>
</reference>
<keyword evidence="3" id="KW-1185">Reference proteome</keyword>
<dbReference type="InterPro" id="IPR031602">
    <property type="entry name" value="CIPC"/>
</dbReference>
<dbReference type="AlphaFoldDB" id="A0AAW0NWW9"/>
<dbReference type="PANTHER" id="PTHR34648:SF7">
    <property type="entry name" value="SI:CH211-132B12.7"/>
    <property type="match status" value="1"/>
</dbReference>
<dbReference type="Proteomes" id="UP001460270">
    <property type="component" value="Unassembled WGS sequence"/>
</dbReference>
<feature type="compositionally biased region" description="Low complexity" evidence="1">
    <location>
        <begin position="1"/>
        <end position="62"/>
    </location>
</feature>
<accession>A0AAW0NWW9</accession>
<evidence type="ECO:0000313" key="3">
    <source>
        <dbReference type="Proteomes" id="UP001460270"/>
    </source>
</evidence>
<name>A0AAW0NWW9_9GOBI</name>
<organism evidence="2 3">
    <name type="scientific">Mugilogobius chulae</name>
    <name type="common">yellowstripe goby</name>
    <dbReference type="NCBI Taxonomy" id="88201"/>
    <lineage>
        <taxon>Eukaryota</taxon>
        <taxon>Metazoa</taxon>
        <taxon>Chordata</taxon>
        <taxon>Craniata</taxon>
        <taxon>Vertebrata</taxon>
        <taxon>Euteleostomi</taxon>
        <taxon>Actinopterygii</taxon>
        <taxon>Neopterygii</taxon>
        <taxon>Teleostei</taxon>
        <taxon>Neoteleostei</taxon>
        <taxon>Acanthomorphata</taxon>
        <taxon>Gobiaria</taxon>
        <taxon>Gobiiformes</taxon>
        <taxon>Gobioidei</taxon>
        <taxon>Gobiidae</taxon>
        <taxon>Gobionellinae</taxon>
        <taxon>Mugilogobius</taxon>
    </lineage>
</organism>
<dbReference type="GO" id="GO:0005634">
    <property type="term" value="C:nucleus"/>
    <property type="evidence" value="ECO:0007669"/>
    <property type="project" value="TreeGrafter"/>
</dbReference>
<dbReference type="Pfam" id="PF15800">
    <property type="entry name" value="CiPC"/>
    <property type="match status" value="1"/>
</dbReference>
<evidence type="ECO:0000256" key="1">
    <source>
        <dbReference type="SAM" id="MobiDB-lite"/>
    </source>
</evidence>